<dbReference type="GO" id="GO:0016020">
    <property type="term" value="C:membrane"/>
    <property type="evidence" value="ECO:0007669"/>
    <property type="project" value="UniProtKB-SubCell"/>
</dbReference>
<gene>
    <name evidence="6" type="ORF">NCTC3166_01014</name>
</gene>
<protein>
    <submittedName>
        <fullName evidence="6">LemA family protein</fullName>
    </submittedName>
</protein>
<evidence type="ECO:0000256" key="4">
    <source>
        <dbReference type="ARBA" id="ARBA00022989"/>
    </source>
</evidence>
<organism evidence="6 7">
    <name type="scientific">Streptococcus viridans</name>
    <dbReference type="NCBI Taxonomy" id="78535"/>
    <lineage>
        <taxon>Bacteria</taxon>
        <taxon>Bacillati</taxon>
        <taxon>Bacillota</taxon>
        <taxon>Bacilli</taxon>
        <taxon>Lactobacillales</taxon>
        <taxon>Streptococcaceae</taxon>
        <taxon>Streptococcus</taxon>
    </lineage>
</organism>
<comment type="similarity">
    <text evidence="2">Belongs to the LemA family.</text>
</comment>
<name>A0A3S5DZ60_9STRE</name>
<dbReference type="InterPro" id="IPR023353">
    <property type="entry name" value="LemA-like_dom_sf"/>
</dbReference>
<dbReference type="Pfam" id="PF04011">
    <property type="entry name" value="LemA"/>
    <property type="match status" value="1"/>
</dbReference>
<dbReference type="KEGG" id="svf:NCTC3166_01014"/>
<dbReference type="Proteomes" id="UP000270025">
    <property type="component" value="Chromosome"/>
</dbReference>
<dbReference type="AlphaFoldDB" id="A0A3S5DZ60"/>
<evidence type="ECO:0000313" key="7">
    <source>
        <dbReference type="Proteomes" id="UP000270025"/>
    </source>
</evidence>
<evidence type="ECO:0000256" key="2">
    <source>
        <dbReference type="ARBA" id="ARBA00008854"/>
    </source>
</evidence>
<comment type="subcellular location">
    <subcellularLocation>
        <location evidence="1">Membrane</location>
        <topology evidence="1">Single-pass membrane protein</topology>
    </subcellularLocation>
</comment>
<dbReference type="SUPFAM" id="SSF140478">
    <property type="entry name" value="LemA-like"/>
    <property type="match status" value="1"/>
</dbReference>
<accession>A0A3S5DZ60</accession>
<keyword evidence="4" id="KW-1133">Transmembrane helix</keyword>
<evidence type="ECO:0000313" key="6">
    <source>
        <dbReference type="EMBL" id="VED67194.1"/>
    </source>
</evidence>
<reference evidence="6 7" key="1">
    <citation type="submission" date="2018-12" db="EMBL/GenBank/DDBJ databases">
        <authorList>
            <consortium name="Pathogen Informatics"/>
        </authorList>
    </citation>
    <scope>NUCLEOTIDE SEQUENCE [LARGE SCALE GENOMIC DNA]</scope>
    <source>
        <strain evidence="6 7">NCTC3166</strain>
    </source>
</reference>
<dbReference type="EMBL" id="LR134266">
    <property type="protein sequence ID" value="VED67194.1"/>
    <property type="molecule type" value="Genomic_DNA"/>
</dbReference>
<dbReference type="PANTHER" id="PTHR34478:SF1">
    <property type="entry name" value="PROTEIN LEMA"/>
    <property type="match status" value="1"/>
</dbReference>
<dbReference type="RefSeq" id="WP_126404215.1">
    <property type="nucleotide sequence ID" value="NZ_LR134266.1"/>
</dbReference>
<dbReference type="InterPro" id="IPR007156">
    <property type="entry name" value="MamQ_LemA"/>
</dbReference>
<proteinExistence type="inferred from homology"/>
<evidence type="ECO:0000256" key="5">
    <source>
        <dbReference type="ARBA" id="ARBA00023136"/>
    </source>
</evidence>
<dbReference type="PANTHER" id="PTHR34478">
    <property type="entry name" value="PROTEIN LEMA"/>
    <property type="match status" value="1"/>
</dbReference>
<keyword evidence="5" id="KW-0472">Membrane</keyword>
<keyword evidence="7" id="KW-1185">Reference proteome</keyword>
<keyword evidence="3" id="KW-0812">Transmembrane</keyword>
<sequence>MSGLLIALIVFALVVVMWFIGESNRLNRYQVMIEEAKRTVDITLVKRYDTISEMLKAAKAYAKHEEKVFSELVALRQGASIQESNQVISNQNDVLAQIRAVGENYPELLSSNQFLALQKEIADENEDLAASKRIVNSNISQINQAIVTFPTSIVAGIKGMQQVQFLLEDTQGKKDLSDLDYEIH</sequence>
<evidence type="ECO:0000256" key="1">
    <source>
        <dbReference type="ARBA" id="ARBA00004167"/>
    </source>
</evidence>
<evidence type="ECO:0000256" key="3">
    <source>
        <dbReference type="ARBA" id="ARBA00022692"/>
    </source>
</evidence>
<dbReference type="Gene3D" id="1.20.1440.20">
    <property type="entry name" value="LemA-like domain"/>
    <property type="match status" value="1"/>
</dbReference>